<feature type="compositionally biased region" description="Acidic residues" evidence="1">
    <location>
        <begin position="126"/>
        <end position="137"/>
    </location>
</feature>
<dbReference type="RefSeq" id="WP_209335457.1">
    <property type="nucleotide sequence ID" value="NZ_JAGIYY010000003.1"/>
</dbReference>
<comment type="caution">
    <text evidence="2">The sequence shown here is derived from an EMBL/GenBank/DDBJ whole genome shotgun (WGS) entry which is preliminary data.</text>
</comment>
<organism evidence="2 3">
    <name type="scientific">Tianweitania sediminis</name>
    <dbReference type="NCBI Taxonomy" id="1502156"/>
    <lineage>
        <taxon>Bacteria</taxon>
        <taxon>Pseudomonadati</taxon>
        <taxon>Pseudomonadota</taxon>
        <taxon>Alphaproteobacteria</taxon>
        <taxon>Hyphomicrobiales</taxon>
        <taxon>Phyllobacteriaceae</taxon>
        <taxon>Tianweitania</taxon>
    </lineage>
</organism>
<gene>
    <name evidence="2" type="ORF">J5Y06_12410</name>
</gene>
<evidence type="ECO:0008006" key="4">
    <source>
        <dbReference type="Google" id="ProtNLM"/>
    </source>
</evidence>
<name>A0A8J7UK28_9HYPH</name>
<protein>
    <recommendedName>
        <fullName evidence="4">Homeodomain-like domain-containing protein</fullName>
    </recommendedName>
</protein>
<dbReference type="Proteomes" id="UP000666240">
    <property type="component" value="Unassembled WGS sequence"/>
</dbReference>
<keyword evidence="3" id="KW-1185">Reference proteome</keyword>
<dbReference type="Gene3D" id="1.10.10.10">
    <property type="entry name" value="Winged helix-like DNA-binding domain superfamily/Winged helix DNA-binding domain"/>
    <property type="match status" value="1"/>
</dbReference>
<dbReference type="EMBL" id="JAGIYY010000003">
    <property type="protein sequence ID" value="MBP0439455.1"/>
    <property type="molecule type" value="Genomic_DNA"/>
</dbReference>
<reference evidence="2" key="1">
    <citation type="submission" date="2021-03" db="EMBL/GenBank/DDBJ databases">
        <title>Genome sequencing and assembly of Tianweitania sediminis.</title>
        <authorList>
            <person name="Chhetri G."/>
        </authorList>
    </citation>
    <scope>NUCLEOTIDE SEQUENCE</scope>
    <source>
        <strain evidence="2">Z8</strain>
    </source>
</reference>
<dbReference type="InterPro" id="IPR036388">
    <property type="entry name" value="WH-like_DNA-bd_sf"/>
</dbReference>
<evidence type="ECO:0000256" key="1">
    <source>
        <dbReference type="SAM" id="MobiDB-lite"/>
    </source>
</evidence>
<accession>A0A8J7UK28</accession>
<evidence type="ECO:0000313" key="2">
    <source>
        <dbReference type="EMBL" id="MBP0439455.1"/>
    </source>
</evidence>
<dbReference type="SUPFAM" id="SSF46689">
    <property type="entry name" value="Homeodomain-like"/>
    <property type="match status" value="1"/>
</dbReference>
<dbReference type="InterPro" id="IPR009057">
    <property type="entry name" value="Homeodomain-like_sf"/>
</dbReference>
<proteinExistence type="predicted"/>
<sequence>MTEQHDPDRAWLSPLLNRIADVAGVRAALLLGNEKACQTIYIPQRVNNEHWLPKLIGMEAARKLAADFGGMKIVIPPALVGEKRRRQRAIAEMTRKGYSISSTASSLGVARSTVNEHRRRLKEPDGDRDDDEQGTLF</sequence>
<feature type="region of interest" description="Disordered" evidence="1">
    <location>
        <begin position="100"/>
        <end position="137"/>
    </location>
</feature>
<dbReference type="AlphaFoldDB" id="A0A8J7UK28"/>
<evidence type="ECO:0000313" key="3">
    <source>
        <dbReference type="Proteomes" id="UP000666240"/>
    </source>
</evidence>